<feature type="non-terminal residue" evidence="1">
    <location>
        <position position="1"/>
    </location>
</feature>
<accession>A0A7J6R1D2</accession>
<keyword evidence="2" id="KW-1185">Reference proteome</keyword>
<name>A0A7J6R1D2_PEROL</name>
<sequence>KFLGAILVAEDCSVSHFVDRCPVTGLSDEDDGSYDGCFCGGEIPRCDGDRVGLPSSIGYPSASALLRYGGGLVLVYVDDITVIGANASVLPFVNAFISVGERFGFEFPEEKAQ</sequence>
<reference evidence="1 2" key="1">
    <citation type="submission" date="2020-04" db="EMBL/GenBank/DDBJ databases">
        <title>Perkinsus olseni comparative genomics.</title>
        <authorList>
            <person name="Bogema D.R."/>
        </authorList>
    </citation>
    <scope>NUCLEOTIDE SEQUENCE [LARGE SCALE GENOMIC DNA]</scope>
    <source>
        <strain evidence="1 2">ATCC PRA-207</strain>
    </source>
</reference>
<evidence type="ECO:0000313" key="2">
    <source>
        <dbReference type="Proteomes" id="UP000553632"/>
    </source>
</evidence>
<protein>
    <submittedName>
        <fullName evidence="1">Uncharacterized protein</fullName>
    </submittedName>
</protein>
<proteinExistence type="predicted"/>
<dbReference type="EMBL" id="JABANO010029343">
    <property type="protein sequence ID" value="KAF4713696.1"/>
    <property type="molecule type" value="Genomic_DNA"/>
</dbReference>
<organism evidence="1 2">
    <name type="scientific">Perkinsus olseni</name>
    <name type="common">Perkinsus atlanticus</name>
    <dbReference type="NCBI Taxonomy" id="32597"/>
    <lineage>
        <taxon>Eukaryota</taxon>
        <taxon>Sar</taxon>
        <taxon>Alveolata</taxon>
        <taxon>Perkinsozoa</taxon>
        <taxon>Perkinsea</taxon>
        <taxon>Perkinsida</taxon>
        <taxon>Perkinsidae</taxon>
        <taxon>Perkinsus</taxon>
    </lineage>
</organism>
<dbReference type="Proteomes" id="UP000553632">
    <property type="component" value="Unassembled WGS sequence"/>
</dbReference>
<evidence type="ECO:0000313" key="1">
    <source>
        <dbReference type="EMBL" id="KAF4713696.1"/>
    </source>
</evidence>
<dbReference type="AlphaFoldDB" id="A0A7J6R1D2"/>
<comment type="caution">
    <text evidence="1">The sequence shown here is derived from an EMBL/GenBank/DDBJ whole genome shotgun (WGS) entry which is preliminary data.</text>
</comment>
<gene>
    <name evidence="1" type="ORF">FOZ63_011336</name>
</gene>